<keyword evidence="6 13" id="KW-0812">Transmembrane</keyword>
<dbReference type="SUPFAM" id="SSF56935">
    <property type="entry name" value="Porins"/>
    <property type="match status" value="1"/>
</dbReference>
<keyword evidence="11 13" id="KW-0472">Membrane</keyword>
<accession>A0A2N6K7E1</accession>
<dbReference type="CDD" id="cd01347">
    <property type="entry name" value="ligand_gated_channel"/>
    <property type="match status" value="1"/>
</dbReference>
<evidence type="ECO:0000256" key="5">
    <source>
        <dbReference type="ARBA" id="ARBA00022496"/>
    </source>
</evidence>
<evidence type="ECO:0000256" key="12">
    <source>
        <dbReference type="ARBA" id="ARBA00023237"/>
    </source>
</evidence>
<dbReference type="Pfam" id="PF07715">
    <property type="entry name" value="Plug"/>
    <property type="match status" value="1"/>
</dbReference>
<evidence type="ECO:0000259" key="17">
    <source>
        <dbReference type="Pfam" id="PF07715"/>
    </source>
</evidence>
<dbReference type="FunFam" id="2.170.130.10:FF:000001">
    <property type="entry name" value="Catecholate siderophore TonB-dependent receptor"/>
    <property type="match status" value="1"/>
</dbReference>
<keyword evidence="3 13" id="KW-0813">Transport</keyword>
<evidence type="ECO:0000256" key="8">
    <source>
        <dbReference type="ARBA" id="ARBA00023004"/>
    </source>
</evidence>
<evidence type="ECO:0000259" key="18">
    <source>
        <dbReference type="Pfam" id="PF11741"/>
    </source>
</evidence>
<dbReference type="InterPro" id="IPR000531">
    <property type="entry name" value="Beta-barrel_TonB"/>
</dbReference>
<feature type="compositionally biased region" description="Low complexity" evidence="15">
    <location>
        <begin position="214"/>
        <end position="225"/>
    </location>
</feature>
<evidence type="ECO:0000256" key="10">
    <source>
        <dbReference type="ARBA" id="ARBA00023077"/>
    </source>
</evidence>
<keyword evidence="8" id="KW-0408">Iron</keyword>
<evidence type="ECO:0000256" key="3">
    <source>
        <dbReference type="ARBA" id="ARBA00022448"/>
    </source>
</evidence>
<evidence type="ECO:0000256" key="7">
    <source>
        <dbReference type="ARBA" id="ARBA00022729"/>
    </source>
</evidence>
<evidence type="ECO:0000313" key="20">
    <source>
        <dbReference type="Proteomes" id="UP000235036"/>
    </source>
</evidence>
<dbReference type="Pfam" id="PF00593">
    <property type="entry name" value="TonB_dep_Rec_b-barrel"/>
    <property type="match status" value="1"/>
</dbReference>
<dbReference type="InterPro" id="IPR039426">
    <property type="entry name" value="TonB-dep_rcpt-like"/>
</dbReference>
<proteinExistence type="inferred from homology"/>
<dbReference type="PROSITE" id="PS52016">
    <property type="entry name" value="TONB_DEPENDENT_REC_3"/>
    <property type="match status" value="1"/>
</dbReference>
<evidence type="ECO:0000256" key="6">
    <source>
        <dbReference type="ARBA" id="ARBA00022692"/>
    </source>
</evidence>
<dbReference type="InterPro" id="IPR021731">
    <property type="entry name" value="AMIN_dom"/>
</dbReference>
<dbReference type="InterPro" id="IPR010105">
    <property type="entry name" value="TonB_sidphr_rcpt"/>
</dbReference>
<dbReference type="PANTHER" id="PTHR32552:SF68">
    <property type="entry name" value="FERRICHROME OUTER MEMBRANE TRANSPORTER_PHAGE RECEPTOR"/>
    <property type="match status" value="1"/>
</dbReference>
<organism evidence="19 20">
    <name type="scientific">Fischerella muscicola CCMEE 5323</name>
    <dbReference type="NCBI Taxonomy" id="2019572"/>
    <lineage>
        <taxon>Bacteria</taxon>
        <taxon>Bacillati</taxon>
        <taxon>Cyanobacteriota</taxon>
        <taxon>Cyanophyceae</taxon>
        <taxon>Nostocales</taxon>
        <taxon>Hapalosiphonaceae</taxon>
        <taxon>Fischerella</taxon>
    </lineage>
</organism>
<comment type="subcellular location">
    <subcellularLocation>
        <location evidence="1 13">Cell outer membrane</location>
        <topology evidence="1 13">Multi-pass membrane protein</topology>
    </subcellularLocation>
</comment>
<keyword evidence="7" id="KW-0732">Signal</keyword>
<evidence type="ECO:0000256" key="13">
    <source>
        <dbReference type="PROSITE-ProRule" id="PRU01360"/>
    </source>
</evidence>
<keyword evidence="9" id="KW-0406">Ion transport</keyword>
<sequence>MKLQPLIQSLLITGSSLALLLITPAFSKEVQVLDVKTEDTQSDKKANLQASNAPIKKIPHLIEIDFVPKTIQRLVQSPVTEVIEVTGVQINTTEKGLDVILQTSKGEQLQVSGRNEGNAYIADIPNAQLRLPEGNTFRQEKPLAGIAEVSVTNQDANTIRVTVRGETGAPTIELFDSDNGLIFEVAAPAVTPAPSAPQPQQQPQTPPTPPPTQPESQTQPEQPSAETDEPIELVVTGEQDGYNVPSATTGTRTDTPIRDTPFSIQVVPQEVLEDQQVQRLNEALRNISGVTPGASTRSPFDFYTIRGFGGFGTNNIIIDGLRDRYSSGGTSLGNVEQLEVLKGPAGALFGQGTPGGTINVTTKRPLSTPGYAVELGLGNFNTYIGSVDLTGPLDENKNILYRFNAYGFSSETFVDFFDITRYSFAPALSFRLGENTNLTVEGSYSVVEQKNDRGLPARGTVLPNPNGDIPIERFLGEPSVDFVGQNIGRIGYQFEHNFNDNWQFRNAFRATFYRQPQNTFLPLELLEDGRTLERLQNQLDEQDGTSYILDTNVVGNFKTGSIAHKLLFGVDLYRDTYNSSGVDLEITPIDIFNPVYGRDQVGARIPDTASSFEETNQALGIYIQDQITLLDNLKILLGGRFDLINQRSEFVDSFGDSFPSFQQDEAFSPRFGIVYQPIPEVSLYASYTRSFQQVVGTAFDRRLFQPERGTQWEVGVKTDLTDRLSATLAYYNITRSNVLADDPENAGFSVQTGEQNSQGVELDIAGEILPGWKIIASAAYTDAKVTEDADFSGNKLNNVPEFGASLWTTYEIQRGDLQGLGFGFGLFYVGEREGDIANTFTLPSYVRTDAAIFYQEDNFRASINIKNLFNIEYFESARNDLEVFPGDPLTVVGSVSWRF</sequence>
<evidence type="ECO:0000256" key="9">
    <source>
        <dbReference type="ARBA" id="ARBA00023065"/>
    </source>
</evidence>
<dbReference type="InterPro" id="IPR012910">
    <property type="entry name" value="Plug_dom"/>
</dbReference>
<keyword evidence="12 13" id="KW-0998">Cell outer membrane</keyword>
<feature type="region of interest" description="Disordered" evidence="15">
    <location>
        <begin position="191"/>
        <end position="259"/>
    </location>
</feature>
<keyword evidence="5" id="KW-0410">Iron transport</keyword>
<protein>
    <submittedName>
        <fullName evidence="19">TonB-dependent siderophore receptor</fullName>
    </submittedName>
</protein>
<feature type="compositionally biased region" description="Polar residues" evidence="15">
    <location>
        <begin position="245"/>
        <end position="254"/>
    </location>
</feature>
<dbReference type="RefSeq" id="WP_016866938.1">
    <property type="nucleotide sequence ID" value="NZ_CAWNVR010000020.1"/>
</dbReference>
<evidence type="ECO:0000256" key="2">
    <source>
        <dbReference type="ARBA" id="ARBA00009810"/>
    </source>
</evidence>
<feature type="compositionally biased region" description="Low complexity" evidence="15">
    <location>
        <begin position="191"/>
        <end position="203"/>
    </location>
</feature>
<evidence type="ECO:0000256" key="14">
    <source>
        <dbReference type="RuleBase" id="RU003357"/>
    </source>
</evidence>
<dbReference type="AlphaFoldDB" id="A0A2N6K7E1"/>
<evidence type="ECO:0000256" key="4">
    <source>
        <dbReference type="ARBA" id="ARBA00022452"/>
    </source>
</evidence>
<dbReference type="GO" id="GO:0015891">
    <property type="term" value="P:siderophore transport"/>
    <property type="evidence" value="ECO:0007669"/>
    <property type="project" value="InterPro"/>
</dbReference>
<dbReference type="FunFam" id="2.40.170.20:FF:000005">
    <property type="entry name" value="TonB-dependent siderophore receptor"/>
    <property type="match status" value="1"/>
</dbReference>
<gene>
    <name evidence="19" type="ORF">CEN44_03925</name>
</gene>
<comment type="similarity">
    <text evidence="2 13 14">Belongs to the TonB-dependent receptor family.</text>
</comment>
<comment type="caution">
    <text evidence="19">The sequence shown here is derived from an EMBL/GenBank/DDBJ whole genome shotgun (WGS) entry which is preliminary data.</text>
</comment>
<keyword evidence="4 13" id="KW-1134">Transmembrane beta strand</keyword>
<dbReference type="GO" id="GO:0015344">
    <property type="term" value="F:siderophore uptake transmembrane transporter activity"/>
    <property type="evidence" value="ECO:0007669"/>
    <property type="project" value="TreeGrafter"/>
</dbReference>
<feature type="domain" description="TonB-dependent receptor plug" evidence="17">
    <location>
        <begin position="257"/>
        <end position="357"/>
    </location>
</feature>
<dbReference type="NCBIfam" id="TIGR01783">
    <property type="entry name" value="TonB-siderophor"/>
    <property type="match status" value="1"/>
</dbReference>
<dbReference type="Proteomes" id="UP000235036">
    <property type="component" value="Unassembled WGS sequence"/>
</dbReference>
<dbReference type="GO" id="GO:0009279">
    <property type="term" value="C:cell outer membrane"/>
    <property type="evidence" value="ECO:0007669"/>
    <property type="project" value="UniProtKB-SubCell"/>
</dbReference>
<keyword evidence="19" id="KW-0675">Receptor</keyword>
<evidence type="ECO:0000256" key="11">
    <source>
        <dbReference type="ARBA" id="ARBA00023136"/>
    </source>
</evidence>
<evidence type="ECO:0000259" key="16">
    <source>
        <dbReference type="Pfam" id="PF00593"/>
    </source>
</evidence>
<evidence type="ECO:0000256" key="15">
    <source>
        <dbReference type="SAM" id="MobiDB-lite"/>
    </source>
</evidence>
<reference evidence="19 20" key="1">
    <citation type="submission" date="2017-08" db="EMBL/GenBank/DDBJ databases">
        <title>Genomes of Fischerella (Mastigocladus) sp. strains.</title>
        <authorList>
            <person name="Miller S.R."/>
        </authorList>
    </citation>
    <scope>NUCLEOTIDE SEQUENCE [LARGE SCALE GENOMIC DNA]</scope>
    <source>
        <strain evidence="19 20">CCMEE 5323</strain>
    </source>
</reference>
<evidence type="ECO:0000313" key="19">
    <source>
        <dbReference type="EMBL" id="PLZ93181.1"/>
    </source>
</evidence>
<dbReference type="GO" id="GO:0038023">
    <property type="term" value="F:signaling receptor activity"/>
    <property type="evidence" value="ECO:0007669"/>
    <property type="project" value="InterPro"/>
</dbReference>
<dbReference type="PANTHER" id="PTHR32552">
    <property type="entry name" value="FERRICHROME IRON RECEPTOR-RELATED"/>
    <property type="match status" value="1"/>
</dbReference>
<dbReference type="EMBL" id="NRQW01000081">
    <property type="protein sequence ID" value="PLZ93181.1"/>
    <property type="molecule type" value="Genomic_DNA"/>
</dbReference>
<name>A0A2N6K7E1_FISMU</name>
<keyword evidence="10 14" id="KW-0798">TonB box</keyword>
<feature type="domain" description="TonB-dependent receptor-like beta-barrel" evidence="16">
    <location>
        <begin position="431"/>
        <end position="868"/>
    </location>
</feature>
<dbReference type="InterPro" id="IPR037066">
    <property type="entry name" value="Plug_dom_sf"/>
</dbReference>
<feature type="domain" description="AMIN" evidence="18">
    <location>
        <begin position="88"/>
        <end position="184"/>
    </location>
</feature>
<dbReference type="InterPro" id="IPR036942">
    <property type="entry name" value="Beta-barrel_TonB_sf"/>
</dbReference>
<dbReference type="Gene3D" id="2.40.170.20">
    <property type="entry name" value="TonB-dependent receptor, beta-barrel domain"/>
    <property type="match status" value="1"/>
</dbReference>
<keyword evidence="20" id="KW-1185">Reference proteome</keyword>
<evidence type="ECO:0000256" key="1">
    <source>
        <dbReference type="ARBA" id="ARBA00004571"/>
    </source>
</evidence>
<feature type="compositionally biased region" description="Pro residues" evidence="15">
    <location>
        <begin position="204"/>
        <end position="213"/>
    </location>
</feature>
<dbReference type="Pfam" id="PF11741">
    <property type="entry name" value="AMIN"/>
    <property type="match status" value="1"/>
</dbReference>
<dbReference type="Gene3D" id="2.170.130.10">
    <property type="entry name" value="TonB-dependent receptor, plug domain"/>
    <property type="match status" value="1"/>
</dbReference>